<keyword evidence="4" id="KW-0238">DNA-binding</keyword>
<dbReference type="InterPro" id="IPR039425">
    <property type="entry name" value="RNA_pol_sigma-70-like"/>
</dbReference>
<dbReference type="Gene3D" id="1.10.10.10">
    <property type="entry name" value="Winged helix-like DNA-binding domain superfamily/Winged helix DNA-binding domain"/>
    <property type="match status" value="1"/>
</dbReference>
<dbReference type="Pfam" id="PF08281">
    <property type="entry name" value="Sigma70_r4_2"/>
    <property type="match status" value="1"/>
</dbReference>
<evidence type="ECO:0000256" key="3">
    <source>
        <dbReference type="ARBA" id="ARBA00023082"/>
    </source>
</evidence>
<dbReference type="InterPro" id="IPR007627">
    <property type="entry name" value="RNA_pol_sigma70_r2"/>
</dbReference>
<sequence>MSEALAETVDELPDESLLAQARSGNRAALTQLYRRHQHEVLRYARKVVRSVADAEDVSADALLRMMTALRAGKGPQTNVPAYLRTTVRRLAIDLMTRNSRTVAVGLSCSGAEARQAQQVRVTGGESEAILELAFTALPARWREVLWMSEVLGYRPQEIAATFGIAAPAACSLLWRARTALKRRFDELGACVPADA</sequence>
<dbReference type="GO" id="GO:0016987">
    <property type="term" value="F:sigma factor activity"/>
    <property type="evidence" value="ECO:0007669"/>
    <property type="project" value="UniProtKB-KW"/>
</dbReference>
<dbReference type="PANTHER" id="PTHR43133">
    <property type="entry name" value="RNA POLYMERASE ECF-TYPE SIGMA FACTO"/>
    <property type="match status" value="1"/>
</dbReference>
<feature type="domain" description="RNA polymerase sigma factor 70 region 4 type 2" evidence="7">
    <location>
        <begin position="130"/>
        <end position="180"/>
    </location>
</feature>
<dbReference type="InterPro" id="IPR013324">
    <property type="entry name" value="RNA_pol_sigma_r3/r4-like"/>
</dbReference>
<dbReference type="AlphaFoldDB" id="A0A1I3PYE6"/>
<dbReference type="InterPro" id="IPR013249">
    <property type="entry name" value="RNA_pol_sigma70_r4_t2"/>
</dbReference>
<accession>A0A1I3PYE6</accession>
<gene>
    <name evidence="8" type="ORF">SAMN05421835_104101</name>
</gene>
<dbReference type="InterPro" id="IPR036388">
    <property type="entry name" value="WH-like_DNA-bd_sf"/>
</dbReference>
<keyword evidence="9" id="KW-1185">Reference proteome</keyword>
<dbReference type="GO" id="GO:0003677">
    <property type="term" value="F:DNA binding"/>
    <property type="evidence" value="ECO:0007669"/>
    <property type="project" value="UniProtKB-KW"/>
</dbReference>
<evidence type="ECO:0000256" key="2">
    <source>
        <dbReference type="ARBA" id="ARBA00023015"/>
    </source>
</evidence>
<keyword evidence="3" id="KW-0731">Sigma factor</keyword>
<dbReference type="Pfam" id="PF04542">
    <property type="entry name" value="Sigma70_r2"/>
    <property type="match status" value="1"/>
</dbReference>
<evidence type="ECO:0000256" key="5">
    <source>
        <dbReference type="ARBA" id="ARBA00023163"/>
    </source>
</evidence>
<name>A0A1I3PYE6_9PSEU</name>
<evidence type="ECO:0000313" key="8">
    <source>
        <dbReference type="EMBL" id="SFJ26643.1"/>
    </source>
</evidence>
<dbReference type="SUPFAM" id="SSF88659">
    <property type="entry name" value="Sigma3 and sigma4 domains of RNA polymerase sigma factors"/>
    <property type="match status" value="1"/>
</dbReference>
<dbReference type="RefSeq" id="WP_177228609.1">
    <property type="nucleotide sequence ID" value="NZ_CBDQZW010000022.1"/>
</dbReference>
<keyword evidence="5" id="KW-0804">Transcription</keyword>
<feature type="domain" description="RNA polymerase sigma-70 region 2" evidence="6">
    <location>
        <begin position="32"/>
        <end position="101"/>
    </location>
</feature>
<dbReference type="Proteomes" id="UP000199025">
    <property type="component" value="Unassembled WGS sequence"/>
</dbReference>
<evidence type="ECO:0000259" key="7">
    <source>
        <dbReference type="Pfam" id="PF08281"/>
    </source>
</evidence>
<comment type="similarity">
    <text evidence="1">Belongs to the sigma-70 factor family. ECF subfamily.</text>
</comment>
<keyword evidence="2" id="KW-0805">Transcription regulation</keyword>
<proteinExistence type="inferred from homology"/>
<dbReference type="SUPFAM" id="SSF88946">
    <property type="entry name" value="Sigma2 domain of RNA polymerase sigma factors"/>
    <property type="match status" value="1"/>
</dbReference>
<dbReference type="EMBL" id="FORP01000004">
    <property type="protein sequence ID" value="SFJ26643.1"/>
    <property type="molecule type" value="Genomic_DNA"/>
</dbReference>
<evidence type="ECO:0000259" key="6">
    <source>
        <dbReference type="Pfam" id="PF04542"/>
    </source>
</evidence>
<evidence type="ECO:0000256" key="4">
    <source>
        <dbReference type="ARBA" id="ARBA00023125"/>
    </source>
</evidence>
<protein>
    <submittedName>
        <fullName evidence="8">RNA polymerase sigma factor, sigma-70 family</fullName>
    </submittedName>
</protein>
<dbReference type="PANTHER" id="PTHR43133:SF8">
    <property type="entry name" value="RNA POLYMERASE SIGMA FACTOR HI_1459-RELATED"/>
    <property type="match status" value="1"/>
</dbReference>
<dbReference type="GO" id="GO:0006352">
    <property type="term" value="P:DNA-templated transcription initiation"/>
    <property type="evidence" value="ECO:0007669"/>
    <property type="project" value="InterPro"/>
</dbReference>
<dbReference type="STRING" id="115433.SAMN05421835_104101"/>
<evidence type="ECO:0000256" key="1">
    <source>
        <dbReference type="ARBA" id="ARBA00010641"/>
    </source>
</evidence>
<evidence type="ECO:0000313" key="9">
    <source>
        <dbReference type="Proteomes" id="UP000199025"/>
    </source>
</evidence>
<organism evidence="8 9">
    <name type="scientific">Amycolatopsis sacchari</name>
    <dbReference type="NCBI Taxonomy" id="115433"/>
    <lineage>
        <taxon>Bacteria</taxon>
        <taxon>Bacillati</taxon>
        <taxon>Actinomycetota</taxon>
        <taxon>Actinomycetes</taxon>
        <taxon>Pseudonocardiales</taxon>
        <taxon>Pseudonocardiaceae</taxon>
        <taxon>Amycolatopsis</taxon>
    </lineage>
</organism>
<reference evidence="8 9" key="1">
    <citation type="submission" date="2016-10" db="EMBL/GenBank/DDBJ databases">
        <authorList>
            <person name="de Groot N.N."/>
        </authorList>
    </citation>
    <scope>NUCLEOTIDE SEQUENCE [LARGE SCALE GENOMIC DNA]</scope>
    <source>
        <strain evidence="8 9">DSM 44468</strain>
    </source>
</reference>
<dbReference type="InterPro" id="IPR014284">
    <property type="entry name" value="RNA_pol_sigma-70_dom"/>
</dbReference>
<dbReference type="NCBIfam" id="TIGR02937">
    <property type="entry name" value="sigma70-ECF"/>
    <property type="match status" value="1"/>
</dbReference>
<dbReference type="InterPro" id="IPR013325">
    <property type="entry name" value="RNA_pol_sigma_r2"/>
</dbReference>
<dbReference type="Gene3D" id="1.10.1740.10">
    <property type="match status" value="1"/>
</dbReference>